<dbReference type="RefSeq" id="WP_120060580.1">
    <property type="nucleotide sequence ID" value="NZ_QYRP01000002.1"/>
</dbReference>
<protein>
    <submittedName>
        <fullName evidence="4">TetR family transcriptional regulator</fullName>
    </submittedName>
</protein>
<dbReference type="Pfam" id="PF00440">
    <property type="entry name" value="TetR_N"/>
    <property type="match status" value="1"/>
</dbReference>
<dbReference type="GO" id="GO:0003700">
    <property type="term" value="F:DNA-binding transcription factor activity"/>
    <property type="evidence" value="ECO:0007669"/>
    <property type="project" value="TreeGrafter"/>
</dbReference>
<evidence type="ECO:0000259" key="3">
    <source>
        <dbReference type="PROSITE" id="PS50977"/>
    </source>
</evidence>
<feature type="domain" description="HTH tetR-type" evidence="3">
    <location>
        <begin position="6"/>
        <end position="66"/>
    </location>
</feature>
<gene>
    <name evidence="4" type="ORF">D4739_10540</name>
</gene>
<dbReference type="Pfam" id="PF17754">
    <property type="entry name" value="TetR_C_14"/>
    <property type="match status" value="1"/>
</dbReference>
<dbReference type="Gene3D" id="1.10.357.10">
    <property type="entry name" value="Tetracycline Repressor, domain 2"/>
    <property type="match status" value="1"/>
</dbReference>
<dbReference type="GO" id="GO:0000976">
    <property type="term" value="F:transcription cis-regulatory region binding"/>
    <property type="evidence" value="ECO:0007669"/>
    <property type="project" value="TreeGrafter"/>
</dbReference>
<comment type="caution">
    <text evidence="4">The sequence shown here is derived from an EMBL/GenBank/DDBJ whole genome shotgun (WGS) entry which is preliminary data.</text>
</comment>
<dbReference type="EMBL" id="QYRP01000002">
    <property type="protein sequence ID" value="RJS46609.1"/>
    <property type="molecule type" value="Genomic_DNA"/>
</dbReference>
<dbReference type="Gene3D" id="1.10.10.60">
    <property type="entry name" value="Homeodomain-like"/>
    <property type="match status" value="1"/>
</dbReference>
<name>A0A3A5H7G0_9ACTN</name>
<dbReference type="PROSITE" id="PS50977">
    <property type="entry name" value="HTH_TETR_2"/>
    <property type="match status" value="1"/>
</dbReference>
<organism evidence="4 5">
    <name type="scientific">Nocardioides cavernaquae</name>
    <dbReference type="NCBI Taxonomy" id="2321396"/>
    <lineage>
        <taxon>Bacteria</taxon>
        <taxon>Bacillati</taxon>
        <taxon>Actinomycetota</taxon>
        <taxon>Actinomycetes</taxon>
        <taxon>Propionibacteriales</taxon>
        <taxon>Nocardioidaceae</taxon>
        <taxon>Nocardioides</taxon>
    </lineage>
</organism>
<dbReference type="SUPFAM" id="SSF46689">
    <property type="entry name" value="Homeodomain-like"/>
    <property type="match status" value="1"/>
</dbReference>
<evidence type="ECO:0000313" key="5">
    <source>
        <dbReference type="Proteomes" id="UP000276542"/>
    </source>
</evidence>
<dbReference type="InterPro" id="IPR001647">
    <property type="entry name" value="HTH_TetR"/>
</dbReference>
<accession>A0A3A5H7G0</accession>
<keyword evidence="5" id="KW-1185">Reference proteome</keyword>
<evidence type="ECO:0000256" key="2">
    <source>
        <dbReference type="PROSITE-ProRule" id="PRU00335"/>
    </source>
</evidence>
<reference evidence="5" key="1">
    <citation type="submission" date="2018-09" db="EMBL/GenBank/DDBJ databases">
        <authorList>
            <person name="Zhu H."/>
        </authorList>
    </citation>
    <scope>NUCLEOTIDE SEQUENCE [LARGE SCALE GENOMIC DNA]</scope>
    <source>
        <strain evidence="5">K1W22B-1</strain>
    </source>
</reference>
<feature type="DNA-binding region" description="H-T-H motif" evidence="2">
    <location>
        <begin position="29"/>
        <end position="48"/>
    </location>
</feature>
<evidence type="ECO:0000313" key="4">
    <source>
        <dbReference type="EMBL" id="RJS46609.1"/>
    </source>
</evidence>
<dbReference type="InterPro" id="IPR041347">
    <property type="entry name" value="MftR_C"/>
</dbReference>
<dbReference type="InterPro" id="IPR050109">
    <property type="entry name" value="HTH-type_TetR-like_transc_reg"/>
</dbReference>
<proteinExistence type="predicted"/>
<evidence type="ECO:0000256" key="1">
    <source>
        <dbReference type="ARBA" id="ARBA00023125"/>
    </source>
</evidence>
<dbReference type="InterPro" id="IPR009057">
    <property type="entry name" value="Homeodomain-like_sf"/>
</dbReference>
<keyword evidence="1 2" id="KW-0238">DNA-binding</keyword>
<dbReference type="Proteomes" id="UP000276542">
    <property type="component" value="Unassembled WGS sequence"/>
</dbReference>
<sequence length="230" mass="25003">MPQVKTSARDRLVTAAFELFEEHGYDGATVEEIAQRAGVGRSTFFRTFGSKEDVIFPDHEAILARIKERLTTSAPETRLLAVAEGARVVLQHYLDEGEVARARYRLTSTVPALKAREISGLRAYQRLFTQLLSDWWSDEPNGALRAELTAAGVVTAHNHVLRTWLRGGTDTPERDLDEAMALVLDNQRPQTGETVETGETAVVVIGASGGIEAVAERVRAALAGTPPAPG</sequence>
<dbReference type="OrthoDB" id="3235020at2"/>
<dbReference type="PRINTS" id="PR00455">
    <property type="entry name" value="HTHTETR"/>
</dbReference>
<dbReference type="PANTHER" id="PTHR30055">
    <property type="entry name" value="HTH-TYPE TRANSCRIPTIONAL REGULATOR RUTR"/>
    <property type="match status" value="1"/>
</dbReference>
<dbReference type="AlphaFoldDB" id="A0A3A5H7G0"/>
<dbReference type="PANTHER" id="PTHR30055:SF226">
    <property type="entry name" value="HTH-TYPE TRANSCRIPTIONAL REGULATOR PKSA"/>
    <property type="match status" value="1"/>
</dbReference>